<evidence type="ECO:0000256" key="6">
    <source>
        <dbReference type="ARBA" id="ARBA00038303"/>
    </source>
</evidence>
<evidence type="ECO:0000256" key="2">
    <source>
        <dbReference type="ARBA" id="ARBA00022552"/>
    </source>
</evidence>
<dbReference type="SUPFAM" id="SSF75217">
    <property type="entry name" value="alpha/beta knot"/>
    <property type="match status" value="1"/>
</dbReference>
<comment type="function">
    <text evidence="7">Specifically methylates the pseudouridine at position 1915 (m3Psi1915) in 23S rRNA.</text>
</comment>
<feature type="binding site" evidence="7">
    <location>
        <position position="77"/>
    </location>
    <ligand>
        <name>S-adenosyl-L-methionine</name>
        <dbReference type="ChEBI" id="CHEBI:59789"/>
    </ligand>
</feature>
<evidence type="ECO:0000256" key="7">
    <source>
        <dbReference type="HAMAP-Rule" id="MF_00658"/>
    </source>
</evidence>
<comment type="subunit">
    <text evidence="7">Homodimer.</text>
</comment>
<dbReference type="AlphaFoldDB" id="A0A9D1D6N1"/>
<dbReference type="EC" id="2.1.1.177" evidence="7"/>
<keyword evidence="4 7" id="KW-0808">Transferase</keyword>
<feature type="binding site" evidence="7">
    <location>
        <position position="109"/>
    </location>
    <ligand>
        <name>S-adenosyl-L-methionine</name>
        <dbReference type="ChEBI" id="CHEBI:59789"/>
    </ligand>
</feature>
<dbReference type="PIRSF" id="PIRSF004505">
    <property type="entry name" value="MT_bac"/>
    <property type="match status" value="1"/>
</dbReference>
<gene>
    <name evidence="7" type="primary">rlmH</name>
    <name evidence="8" type="ORF">IAA70_04165</name>
</gene>
<dbReference type="HAMAP" id="MF_00658">
    <property type="entry name" value="23SrRNA_methyltr_H"/>
    <property type="match status" value="1"/>
</dbReference>
<keyword evidence="3 7" id="KW-0489">Methyltransferase</keyword>
<comment type="similarity">
    <text evidence="6 7">Belongs to the RNA methyltransferase RlmH family.</text>
</comment>
<dbReference type="InterPro" id="IPR003742">
    <property type="entry name" value="RlmH-like"/>
</dbReference>
<reference evidence="8" key="2">
    <citation type="journal article" date="2021" name="PeerJ">
        <title>Extensive microbial diversity within the chicken gut microbiome revealed by metagenomics and culture.</title>
        <authorList>
            <person name="Gilroy R."/>
            <person name="Ravi A."/>
            <person name="Getino M."/>
            <person name="Pursley I."/>
            <person name="Horton D.L."/>
            <person name="Alikhan N.F."/>
            <person name="Baker D."/>
            <person name="Gharbi K."/>
            <person name="Hall N."/>
            <person name="Watson M."/>
            <person name="Adriaenssens E.M."/>
            <person name="Foster-Nyarko E."/>
            <person name="Jarju S."/>
            <person name="Secka A."/>
            <person name="Antonio M."/>
            <person name="Oren A."/>
            <person name="Chaudhuri R.R."/>
            <person name="La Ragione R."/>
            <person name="Hildebrand F."/>
            <person name="Pallen M.J."/>
        </authorList>
    </citation>
    <scope>NUCLEOTIDE SEQUENCE</scope>
    <source>
        <strain evidence="8">ChiHjej9B8-7071</strain>
    </source>
</reference>
<organism evidence="8 9">
    <name type="scientific">Candidatus Avoscillospira stercoripullorum</name>
    <dbReference type="NCBI Taxonomy" id="2840709"/>
    <lineage>
        <taxon>Bacteria</taxon>
        <taxon>Bacillati</taxon>
        <taxon>Bacillota</taxon>
        <taxon>Clostridia</taxon>
        <taxon>Eubacteriales</taxon>
        <taxon>Oscillospiraceae</taxon>
        <taxon>Oscillospiraceae incertae sedis</taxon>
        <taxon>Candidatus Avoscillospira</taxon>
    </lineage>
</organism>
<evidence type="ECO:0000256" key="5">
    <source>
        <dbReference type="ARBA" id="ARBA00022691"/>
    </source>
</evidence>
<dbReference type="Pfam" id="PF02590">
    <property type="entry name" value="SPOUT_MTase"/>
    <property type="match status" value="1"/>
</dbReference>
<dbReference type="GO" id="GO:0070038">
    <property type="term" value="F:rRNA (pseudouridine-N3-)-methyltransferase activity"/>
    <property type="evidence" value="ECO:0007669"/>
    <property type="project" value="UniProtKB-UniRule"/>
</dbReference>
<dbReference type="GO" id="GO:0005737">
    <property type="term" value="C:cytoplasm"/>
    <property type="evidence" value="ECO:0007669"/>
    <property type="project" value="UniProtKB-SubCell"/>
</dbReference>
<evidence type="ECO:0000313" key="8">
    <source>
        <dbReference type="EMBL" id="HIR09581.1"/>
    </source>
</evidence>
<keyword evidence="2 7" id="KW-0698">rRNA processing</keyword>
<keyword evidence="5 7" id="KW-0949">S-adenosyl-L-methionine</keyword>
<evidence type="ECO:0000256" key="3">
    <source>
        <dbReference type="ARBA" id="ARBA00022603"/>
    </source>
</evidence>
<evidence type="ECO:0000256" key="4">
    <source>
        <dbReference type="ARBA" id="ARBA00022679"/>
    </source>
</evidence>
<sequence length="160" mass="17564">MVSITLICVGKCKEKFYLDAAAEYEKRLRGYAQFKLLELPECRLPDDPSPAEIAQGLSREAEAIRKAIPKGAWLCVLTPEGKMLSSPDFAKLLAGVKTAGKSSLCFLIGSSFGMDASIKSMADCRLSMGSMTFPHHLARVMVLEQLYRAESIQAGSKYHK</sequence>
<dbReference type="Proteomes" id="UP000824258">
    <property type="component" value="Unassembled WGS sequence"/>
</dbReference>
<dbReference type="InterPro" id="IPR029026">
    <property type="entry name" value="tRNA_m1G_MTases_N"/>
</dbReference>
<dbReference type="Gene3D" id="3.40.1280.10">
    <property type="match status" value="1"/>
</dbReference>
<dbReference type="EMBL" id="DVGD01000126">
    <property type="protein sequence ID" value="HIR09581.1"/>
    <property type="molecule type" value="Genomic_DNA"/>
</dbReference>
<reference evidence="8" key="1">
    <citation type="submission" date="2020-10" db="EMBL/GenBank/DDBJ databases">
        <authorList>
            <person name="Gilroy R."/>
        </authorList>
    </citation>
    <scope>NUCLEOTIDE SEQUENCE</scope>
    <source>
        <strain evidence="8">ChiHjej9B8-7071</strain>
    </source>
</reference>
<dbReference type="PANTHER" id="PTHR33603">
    <property type="entry name" value="METHYLTRANSFERASE"/>
    <property type="match status" value="1"/>
</dbReference>
<proteinExistence type="inferred from homology"/>
<dbReference type="CDD" id="cd18081">
    <property type="entry name" value="RlmH-like"/>
    <property type="match status" value="1"/>
</dbReference>
<dbReference type="InterPro" id="IPR029028">
    <property type="entry name" value="Alpha/beta_knot_MTases"/>
</dbReference>
<comment type="caution">
    <text evidence="8">The sequence shown here is derived from an EMBL/GenBank/DDBJ whole genome shotgun (WGS) entry which is preliminary data.</text>
</comment>
<evidence type="ECO:0000313" key="9">
    <source>
        <dbReference type="Proteomes" id="UP000824258"/>
    </source>
</evidence>
<keyword evidence="1 7" id="KW-0963">Cytoplasm</keyword>
<comment type="catalytic activity">
    <reaction evidence="7">
        <text>pseudouridine(1915) in 23S rRNA + S-adenosyl-L-methionine = N(3)-methylpseudouridine(1915) in 23S rRNA + S-adenosyl-L-homocysteine + H(+)</text>
        <dbReference type="Rhea" id="RHEA:42752"/>
        <dbReference type="Rhea" id="RHEA-COMP:10221"/>
        <dbReference type="Rhea" id="RHEA-COMP:10222"/>
        <dbReference type="ChEBI" id="CHEBI:15378"/>
        <dbReference type="ChEBI" id="CHEBI:57856"/>
        <dbReference type="ChEBI" id="CHEBI:59789"/>
        <dbReference type="ChEBI" id="CHEBI:65314"/>
        <dbReference type="ChEBI" id="CHEBI:74486"/>
        <dbReference type="EC" id="2.1.1.177"/>
    </reaction>
</comment>
<dbReference type="PANTHER" id="PTHR33603:SF1">
    <property type="entry name" value="RIBOSOMAL RNA LARGE SUBUNIT METHYLTRANSFERASE H"/>
    <property type="match status" value="1"/>
</dbReference>
<comment type="subcellular location">
    <subcellularLocation>
        <location evidence="7">Cytoplasm</location>
    </subcellularLocation>
</comment>
<protein>
    <recommendedName>
        <fullName evidence="7">Ribosomal RNA large subunit methyltransferase H</fullName>
        <ecNumber evidence="7">2.1.1.177</ecNumber>
    </recommendedName>
    <alternativeName>
        <fullName evidence="7">23S rRNA (pseudouridine1915-N3)-methyltransferase</fullName>
    </alternativeName>
    <alternativeName>
        <fullName evidence="7">23S rRNA m3Psi1915 methyltransferase</fullName>
    </alternativeName>
    <alternativeName>
        <fullName evidence="7">rRNA (pseudouridine-N3-)-methyltransferase RlmH</fullName>
    </alternativeName>
</protein>
<feature type="binding site" evidence="7">
    <location>
        <begin position="128"/>
        <end position="133"/>
    </location>
    <ligand>
        <name>S-adenosyl-L-methionine</name>
        <dbReference type="ChEBI" id="CHEBI:59789"/>
    </ligand>
</feature>
<name>A0A9D1D6N1_9FIRM</name>
<evidence type="ECO:0000256" key="1">
    <source>
        <dbReference type="ARBA" id="ARBA00022490"/>
    </source>
</evidence>
<accession>A0A9D1D6N1</accession>